<evidence type="ECO:0000256" key="1">
    <source>
        <dbReference type="SAM" id="MobiDB-lite"/>
    </source>
</evidence>
<evidence type="ECO:0000313" key="2">
    <source>
        <dbReference type="EMBL" id="GLC28160.1"/>
    </source>
</evidence>
<comment type="caution">
    <text evidence="2">The sequence shown here is derived from an EMBL/GenBank/DDBJ whole genome shotgun (WGS) entry which is preliminary data.</text>
</comment>
<accession>A0AA37Q7T4</accession>
<feature type="region of interest" description="Disordered" evidence="1">
    <location>
        <begin position="63"/>
        <end position="102"/>
    </location>
</feature>
<name>A0AA37Q7T4_9BACT</name>
<keyword evidence="3" id="KW-1185">Reference proteome</keyword>
<gene>
    <name evidence="2" type="ORF">rosag_46730</name>
</gene>
<dbReference type="EMBL" id="BRXS01000008">
    <property type="protein sequence ID" value="GLC28160.1"/>
    <property type="molecule type" value="Genomic_DNA"/>
</dbReference>
<sequence>MATHAEGDRGARTCVDVQNPTSITRAGIVRRERVPGERRSAAIMRSSPALRKIKRGACGLHAASVTPRGLPSPPSSVAASRVARRGAPLSERLGPRAPRPRTECRTAIAENLDGPNVHSGRRYTARKIEAILEA</sequence>
<dbReference type="AlphaFoldDB" id="A0AA37Q7T4"/>
<feature type="compositionally biased region" description="Low complexity" evidence="1">
    <location>
        <begin position="75"/>
        <end position="88"/>
    </location>
</feature>
<proteinExistence type="predicted"/>
<reference evidence="2" key="1">
    <citation type="submission" date="2022-08" db="EMBL/GenBank/DDBJ databases">
        <title>Draft genome sequencing of Roseisolibacter agri AW1220.</title>
        <authorList>
            <person name="Tobiishi Y."/>
            <person name="Tonouchi A."/>
        </authorList>
    </citation>
    <scope>NUCLEOTIDE SEQUENCE</scope>
    <source>
        <strain evidence="2">AW1220</strain>
    </source>
</reference>
<organism evidence="2 3">
    <name type="scientific">Roseisolibacter agri</name>
    <dbReference type="NCBI Taxonomy" id="2014610"/>
    <lineage>
        <taxon>Bacteria</taxon>
        <taxon>Pseudomonadati</taxon>
        <taxon>Gemmatimonadota</taxon>
        <taxon>Gemmatimonadia</taxon>
        <taxon>Gemmatimonadales</taxon>
        <taxon>Gemmatimonadaceae</taxon>
        <taxon>Roseisolibacter</taxon>
    </lineage>
</organism>
<dbReference type="Proteomes" id="UP001161325">
    <property type="component" value="Unassembled WGS sequence"/>
</dbReference>
<evidence type="ECO:0000313" key="3">
    <source>
        <dbReference type="Proteomes" id="UP001161325"/>
    </source>
</evidence>
<protein>
    <submittedName>
        <fullName evidence="2">Uncharacterized protein</fullName>
    </submittedName>
</protein>